<gene>
    <name evidence="2" type="ORF">QTH91_16490</name>
</gene>
<evidence type="ECO:0000259" key="1">
    <source>
        <dbReference type="PROSITE" id="PS51184"/>
    </source>
</evidence>
<accession>A0ABT7NE01</accession>
<dbReference type="Proteomes" id="UP001174908">
    <property type="component" value="Unassembled WGS sequence"/>
</dbReference>
<protein>
    <recommendedName>
        <fullName evidence="1">JmjC domain-containing protein</fullName>
    </recommendedName>
</protein>
<proteinExistence type="predicted"/>
<evidence type="ECO:0000313" key="2">
    <source>
        <dbReference type="EMBL" id="MDM0046090.1"/>
    </source>
</evidence>
<dbReference type="InterPro" id="IPR003347">
    <property type="entry name" value="JmjC_dom"/>
</dbReference>
<dbReference type="PROSITE" id="PS51184">
    <property type="entry name" value="JMJC"/>
    <property type="match status" value="1"/>
</dbReference>
<dbReference type="Gene3D" id="2.60.120.650">
    <property type="entry name" value="Cupin"/>
    <property type="match status" value="1"/>
</dbReference>
<organism evidence="2 3">
    <name type="scientific">Variovorax dokdonensis</name>
    <dbReference type="NCBI Taxonomy" id="344883"/>
    <lineage>
        <taxon>Bacteria</taxon>
        <taxon>Pseudomonadati</taxon>
        <taxon>Pseudomonadota</taxon>
        <taxon>Betaproteobacteria</taxon>
        <taxon>Burkholderiales</taxon>
        <taxon>Comamonadaceae</taxon>
        <taxon>Variovorax</taxon>
    </lineage>
</organism>
<feature type="domain" description="JmjC" evidence="1">
    <location>
        <begin position="10"/>
        <end position="170"/>
    </location>
</feature>
<evidence type="ECO:0000313" key="3">
    <source>
        <dbReference type="Proteomes" id="UP001174908"/>
    </source>
</evidence>
<comment type="caution">
    <text evidence="2">The sequence shown here is derived from an EMBL/GenBank/DDBJ whole genome shotgun (WGS) entry which is preliminary data.</text>
</comment>
<name>A0ABT7NE01_9BURK</name>
<reference evidence="2" key="1">
    <citation type="submission" date="2023-06" db="EMBL/GenBank/DDBJ databases">
        <authorList>
            <person name="Jiang Y."/>
            <person name="Liu Q."/>
        </authorList>
    </citation>
    <scope>NUCLEOTIDE SEQUENCE</scope>
    <source>
        <strain evidence="2">CGMCC 1.12089</strain>
    </source>
</reference>
<dbReference type="EMBL" id="JASZYV010000003">
    <property type="protein sequence ID" value="MDM0046090.1"/>
    <property type="molecule type" value="Genomic_DNA"/>
</dbReference>
<sequence length="217" mass="24272">MEEPGSWLALYNVQTDARYAEALQRIVDDLRPVIEPEQPGIFLVTGFVFISAPPSVTPFHIDRENNFWLQLKGRKTMYVWDSEDREVIPARTVEDFIAGGGQEPFREAFIARGRAFDVGPGDGVYFPSTSPHMTRTDTSWVRPSDGISISLGVNFYTSVTRRTARVHQFNRLLRGMGTEPTYPGRSPLLDAIKAPMGHLLAAARYKRLGTTPPPGAY</sequence>
<dbReference type="RefSeq" id="WP_286661181.1">
    <property type="nucleotide sequence ID" value="NZ_JASZYV010000003.1"/>
</dbReference>
<keyword evidence="3" id="KW-1185">Reference proteome</keyword>
<dbReference type="SUPFAM" id="SSF51197">
    <property type="entry name" value="Clavaminate synthase-like"/>
    <property type="match status" value="1"/>
</dbReference>